<dbReference type="PANTHER" id="PTHR11772">
    <property type="entry name" value="ASPARAGINE SYNTHETASE"/>
    <property type="match status" value="1"/>
</dbReference>
<evidence type="ECO:0000256" key="3">
    <source>
        <dbReference type="ARBA" id="ARBA00022605"/>
    </source>
</evidence>
<comment type="catalytic activity">
    <reaction evidence="9">
        <text>L-aspartate + L-glutamine + ATP + H2O = L-asparagine + L-glutamate + AMP + diphosphate + H(+)</text>
        <dbReference type="Rhea" id="RHEA:12228"/>
        <dbReference type="ChEBI" id="CHEBI:15377"/>
        <dbReference type="ChEBI" id="CHEBI:15378"/>
        <dbReference type="ChEBI" id="CHEBI:29985"/>
        <dbReference type="ChEBI" id="CHEBI:29991"/>
        <dbReference type="ChEBI" id="CHEBI:30616"/>
        <dbReference type="ChEBI" id="CHEBI:33019"/>
        <dbReference type="ChEBI" id="CHEBI:58048"/>
        <dbReference type="ChEBI" id="CHEBI:58359"/>
        <dbReference type="ChEBI" id="CHEBI:456215"/>
        <dbReference type="EC" id="6.3.5.4"/>
    </reaction>
</comment>
<dbReference type="OrthoDB" id="3560982at2759"/>
<dbReference type="PIRSF" id="PIRSF001589">
    <property type="entry name" value="Asn_synthetase_glu-h"/>
    <property type="match status" value="1"/>
</dbReference>
<sequence length="667" mass="75854">MCGLTAFLALRGLSAPGHNGKFPADQAEDALKASMKIVKHRGPDAEGHWISSDSEVALGHVRLSIIDLSPSGNQPFHDSQDDIHAVVNGELYDYEHYRTQFEKEYNFKGNSDCEIVIALYRHYGIDFLSHLRGEFALVLWDAKRKLFFAARDRFGIKSLYYTVVDGRLLVATEMKSFLPYGWKPEWSIQNLRDKSYEYGSDTLFKNVYSYLISQDFQPPTKKLYWETRSEEEIIKGIRERLLEAVRLRLRADVPVGIYLSGGLDSSSIAGMVTHLVKQEHTSLGSDASGAPSRIRCFTVQFDKDSGVDESDIAQRTAEWLGVGYEPVYMDEQAMATRLEDTIWHTESPTADVNGMARLAMSEIAHARGIKVVLTGEGADEHFSGYADFWADRFREPDQAWPPSLSEGENLFDSYKAFTKKPNIMATLGPSNAKPVSEEDKKMLNNSVTGCQIDKFTQIPFASWTNKFANKSPQAILAEKLGDRVLDKIANKWHPLHTSEYIWTKSILCNHILRYIGDNIDMVHHVETRPPFLDHNVTEYANNIPPSLKMKYDPESDAEQGPFLEKHVLRQAMKPFITEEIYNRRKHPFLGPAKYTENGPMHTICKKLLTKENVEQVGFLDWDAVEDSLNKAYIHKDPFAMRRTLVSAQLVVLSQRFKVKRSEPPLDN</sequence>
<dbReference type="Gene3D" id="3.40.50.620">
    <property type="entry name" value="HUPs"/>
    <property type="match status" value="1"/>
</dbReference>
<dbReference type="HOGENOM" id="CLU_014658_1_0_1"/>
<keyword evidence="3" id="KW-0028">Amino-acid biosynthesis</keyword>
<evidence type="ECO:0000313" key="14">
    <source>
        <dbReference type="EMBL" id="KIN08789.1"/>
    </source>
</evidence>
<reference evidence="15" key="2">
    <citation type="submission" date="2015-01" db="EMBL/GenBank/DDBJ databases">
        <title>Evolutionary Origins and Diversification of the Mycorrhizal Mutualists.</title>
        <authorList>
            <consortium name="DOE Joint Genome Institute"/>
            <consortium name="Mycorrhizal Genomics Consortium"/>
            <person name="Kohler A."/>
            <person name="Kuo A."/>
            <person name="Nagy L.G."/>
            <person name="Floudas D."/>
            <person name="Copeland A."/>
            <person name="Barry K.W."/>
            <person name="Cichocki N."/>
            <person name="Veneault-Fourrey C."/>
            <person name="LaButti K."/>
            <person name="Lindquist E.A."/>
            <person name="Lipzen A."/>
            <person name="Lundell T."/>
            <person name="Morin E."/>
            <person name="Murat C."/>
            <person name="Riley R."/>
            <person name="Ohm R."/>
            <person name="Sun H."/>
            <person name="Tunlid A."/>
            <person name="Henrissat B."/>
            <person name="Grigoriev I.V."/>
            <person name="Hibbett D.S."/>
            <person name="Martin F."/>
        </authorList>
    </citation>
    <scope>NUCLEOTIDE SEQUENCE [LARGE SCALE GENOMIC DNA]</scope>
    <source>
        <strain evidence="15">Zn</strain>
    </source>
</reference>
<dbReference type="InterPro" id="IPR006426">
    <property type="entry name" value="Asn_synth_AEB"/>
</dbReference>
<proteinExistence type="predicted"/>
<evidence type="ECO:0000256" key="2">
    <source>
        <dbReference type="ARBA" id="ARBA00022598"/>
    </source>
</evidence>
<keyword evidence="7" id="KW-0315">Glutamine amidotransferase</keyword>
<dbReference type="GO" id="GO:0005524">
    <property type="term" value="F:ATP binding"/>
    <property type="evidence" value="ECO:0007669"/>
    <property type="project" value="UniProtKB-KW"/>
</dbReference>
<evidence type="ECO:0000256" key="6">
    <source>
        <dbReference type="ARBA" id="ARBA00022888"/>
    </source>
</evidence>
<dbReference type="InterPro" id="IPR017932">
    <property type="entry name" value="GATase_2_dom"/>
</dbReference>
<evidence type="ECO:0000256" key="4">
    <source>
        <dbReference type="ARBA" id="ARBA00022741"/>
    </source>
</evidence>
<dbReference type="EMBL" id="KN832870">
    <property type="protein sequence ID" value="KIN08789.1"/>
    <property type="molecule type" value="Genomic_DNA"/>
</dbReference>
<evidence type="ECO:0000256" key="7">
    <source>
        <dbReference type="ARBA" id="ARBA00022962"/>
    </source>
</evidence>
<dbReference type="STRING" id="913774.A0A0C3DBS1"/>
<keyword evidence="2" id="KW-0436">Ligase</keyword>
<evidence type="ECO:0000256" key="10">
    <source>
        <dbReference type="PIRNR" id="PIRNR001589"/>
    </source>
</evidence>
<evidence type="ECO:0000256" key="8">
    <source>
        <dbReference type="ARBA" id="ARBA00029440"/>
    </source>
</evidence>
<dbReference type="Pfam" id="PF00733">
    <property type="entry name" value="Asn_synthase"/>
    <property type="match status" value="1"/>
</dbReference>
<evidence type="ECO:0000256" key="1">
    <source>
        <dbReference type="ARBA" id="ARBA00012737"/>
    </source>
</evidence>
<name>A0A0C3DBS1_OIDMZ</name>
<dbReference type="InterPro" id="IPR001962">
    <property type="entry name" value="Asn_synthase"/>
</dbReference>
<dbReference type="InterPro" id="IPR029055">
    <property type="entry name" value="Ntn_hydrolases_N"/>
</dbReference>
<dbReference type="InterPro" id="IPR033738">
    <property type="entry name" value="AsnB_N"/>
</dbReference>
<comment type="pathway">
    <text evidence="8">Amino-acid biosynthesis.</text>
</comment>
<dbReference type="PROSITE" id="PS51278">
    <property type="entry name" value="GATASE_TYPE_2"/>
    <property type="match status" value="1"/>
</dbReference>
<feature type="domain" description="Glutamine amidotransferase type-2" evidence="13">
    <location>
        <begin position="2"/>
        <end position="202"/>
    </location>
</feature>
<accession>A0A0C3DBS1</accession>
<dbReference type="GO" id="GO:0005829">
    <property type="term" value="C:cytosol"/>
    <property type="evidence" value="ECO:0007669"/>
    <property type="project" value="TreeGrafter"/>
</dbReference>
<dbReference type="GO" id="GO:0006529">
    <property type="term" value="P:asparagine biosynthetic process"/>
    <property type="evidence" value="ECO:0007669"/>
    <property type="project" value="UniProtKB-KW"/>
</dbReference>
<evidence type="ECO:0000256" key="5">
    <source>
        <dbReference type="ARBA" id="ARBA00022840"/>
    </source>
</evidence>
<evidence type="ECO:0000313" key="15">
    <source>
        <dbReference type="Proteomes" id="UP000054321"/>
    </source>
</evidence>
<dbReference type="GO" id="GO:0004066">
    <property type="term" value="F:asparagine synthase (glutamine-hydrolyzing) activity"/>
    <property type="evidence" value="ECO:0007669"/>
    <property type="project" value="UniProtKB-EC"/>
</dbReference>
<organism evidence="14 15">
    <name type="scientific">Oidiodendron maius (strain Zn)</name>
    <dbReference type="NCBI Taxonomy" id="913774"/>
    <lineage>
        <taxon>Eukaryota</taxon>
        <taxon>Fungi</taxon>
        <taxon>Dikarya</taxon>
        <taxon>Ascomycota</taxon>
        <taxon>Pezizomycotina</taxon>
        <taxon>Leotiomycetes</taxon>
        <taxon>Leotiomycetes incertae sedis</taxon>
        <taxon>Myxotrichaceae</taxon>
        <taxon>Oidiodendron</taxon>
    </lineage>
</organism>
<dbReference type="PANTHER" id="PTHR11772:SF17">
    <property type="entry name" value="ASPARAGINE SYNTHETASE (EUROFUNG)"/>
    <property type="match status" value="1"/>
</dbReference>
<dbReference type="CDD" id="cd00712">
    <property type="entry name" value="AsnB"/>
    <property type="match status" value="1"/>
</dbReference>
<gene>
    <name evidence="14" type="ORF">OIDMADRAFT_108177</name>
</gene>
<protein>
    <recommendedName>
        <fullName evidence="1">asparagine synthase (glutamine-hydrolyzing)</fullName>
        <ecNumber evidence="1">6.3.5.4</ecNumber>
    </recommendedName>
</protein>
<evidence type="ECO:0000259" key="13">
    <source>
        <dbReference type="PROSITE" id="PS51278"/>
    </source>
</evidence>
<dbReference type="InterPro" id="IPR014729">
    <property type="entry name" value="Rossmann-like_a/b/a_fold"/>
</dbReference>
<evidence type="ECO:0000256" key="9">
    <source>
        <dbReference type="ARBA" id="ARBA00048741"/>
    </source>
</evidence>
<evidence type="ECO:0000256" key="12">
    <source>
        <dbReference type="PIRSR" id="PIRSR001589-3"/>
    </source>
</evidence>
<dbReference type="Proteomes" id="UP000054321">
    <property type="component" value="Unassembled WGS sequence"/>
</dbReference>
<dbReference type="FunFam" id="3.60.20.10:FF:000155">
    <property type="entry name" value="Asparagine synthetase (Eurofung)"/>
    <property type="match status" value="1"/>
</dbReference>
<feature type="binding site" evidence="11">
    <location>
        <position position="112"/>
    </location>
    <ligand>
        <name>L-glutamine</name>
        <dbReference type="ChEBI" id="CHEBI:58359"/>
    </ligand>
</feature>
<dbReference type="AlphaFoldDB" id="A0A0C3DBS1"/>
<dbReference type="InterPro" id="IPR050795">
    <property type="entry name" value="Asn_Synthetase"/>
</dbReference>
<dbReference type="Pfam" id="PF13537">
    <property type="entry name" value="GATase_7"/>
    <property type="match status" value="1"/>
</dbReference>
<feature type="site" description="Important for beta-aspartyl-AMP intermediate formation" evidence="12">
    <location>
        <position position="376"/>
    </location>
</feature>
<keyword evidence="4 10" id="KW-0547">Nucleotide-binding</keyword>
<dbReference type="NCBIfam" id="TIGR01536">
    <property type="entry name" value="asn_synth_AEB"/>
    <property type="match status" value="1"/>
</dbReference>
<dbReference type="InParanoid" id="A0A0C3DBS1"/>
<dbReference type="Gene3D" id="3.60.20.10">
    <property type="entry name" value="Glutamine Phosphoribosylpyrophosphate, subunit 1, domain 1"/>
    <property type="match status" value="1"/>
</dbReference>
<reference evidence="14 15" key="1">
    <citation type="submission" date="2014-04" db="EMBL/GenBank/DDBJ databases">
        <authorList>
            <consortium name="DOE Joint Genome Institute"/>
            <person name="Kuo A."/>
            <person name="Martino E."/>
            <person name="Perotto S."/>
            <person name="Kohler A."/>
            <person name="Nagy L.G."/>
            <person name="Floudas D."/>
            <person name="Copeland A."/>
            <person name="Barry K.W."/>
            <person name="Cichocki N."/>
            <person name="Veneault-Fourrey C."/>
            <person name="LaButti K."/>
            <person name="Lindquist E.A."/>
            <person name="Lipzen A."/>
            <person name="Lundell T."/>
            <person name="Morin E."/>
            <person name="Murat C."/>
            <person name="Sun H."/>
            <person name="Tunlid A."/>
            <person name="Henrissat B."/>
            <person name="Grigoriev I.V."/>
            <person name="Hibbett D.S."/>
            <person name="Martin F."/>
            <person name="Nordberg H.P."/>
            <person name="Cantor M.N."/>
            <person name="Hua S.X."/>
        </authorList>
    </citation>
    <scope>NUCLEOTIDE SEQUENCE [LARGE SCALE GENOMIC DNA]</scope>
    <source>
        <strain evidence="14 15">Zn</strain>
    </source>
</reference>
<evidence type="ECO:0000256" key="11">
    <source>
        <dbReference type="PIRSR" id="PIRSR001589-2"/>
    </source>
</evidence>
<dbReference type="CDD" id="cd01991">
    <property type="entry name" value="Asn_synthase_B_C"/>
    <property type="match status" value="1"/>
</dbReference>
<dbReference type="SUPFAM" id="SSF52402">
    <property type="entry name" value="Adenine nucleotide alpha hydrolases-like"/>
    <property type="match status" value="1"/>
</dbReference>
<dbReference type="SUPFAM" id="SSF56235">
    <property type="entry name" value="N-terminal nucleophile aminohydrolases (Ntn hydrolases)"/>
    <property type="match status" value="1"/>
</dbReference>
<feature type="binding site" evidence="11">
    <location>
        <position position="299"/>
    </location>
    <ligand>
        <name>ATP</name>
        <dbReference type="ChEBI" id="CHEBI:30616"/>
    </ligand>
</feature>
<keyword evidence="5 10" id="KW-0067">ATP-binding</keyword>
<keyword evidence="15" id="KW-1185">Reference proteome</keyword>
<keyword evidence="6" id="KW-0061">Asparagine biosynthesis</keyword>
<dbReference type="EC" id="6.3.5.4" evidence="1"/>